<comment type="similarity">
    <text evidence="1">Belongs to the leucine-binding protein family.</text>
</comment>
<feature type="domain" description="Leucine-binding protein" evidence="4">
    <location>
        <begin position="63"/>
        <end position="382"/>
    </location>
</feature>
<comment type="caution">
    <text evidence="5">The sequence shown here is derived from an EMBL/GenBank/DDBJ whole genome shotgun (WGS) entry which is preliminary data.</text>
</comment>
<evidence type="ECO:0000259" key="4">
    <source>
        <dbReference type="Pfam" id="PF13458"/>
    </source>
</evidence>
<evidence type="ECO:0000256" key="1">
    <source>
        <dbReference type="ARBA" id="ARBA00010062"/>
    </source>
</evidence>
<dbReference type="InterPro" id="IPR028081">
    <property type="entry name" value="Leu-bd"/>
</dbReference>
<evidence type="ECO:0000256" key="2">
    <source>
        <dbReference type="ARBA" id="ARBA00022729"/>
    </source>
</evidence>
<proteinExistence type="inferred from homology"/>
<evidence type="ECO:0000256" key="3">
    <source>
        <dbReference type="SAM" id="SignalP"/>
    </source>
</evidence>
<name>A0ABU4BXK2_RHOGO</name>
<evidence type="ECO:0000313" key="5">
    <source>
        <dbReference type="EMBL" id="MDV6268977.1"/>
    </source>
</evidence>
<dbReference type="Pfam" id="PF13458">
    <property type="entry name" value="Peripla_BP_6"/>
    <property type="match status" value="1"/>
</dbReference>
<organism evidence="5 6">
    <name type="scientific">Rhodococcus globerulus</name>
    <dbReference type="NCBI Taxonomy" id="33008"/>
    <lineage>
        <taxon>Bacteria</taxon>
        <taxon>Bacillati</taxon>
        <taxon>Actinomycetota</taxon>
        <taxon>Actinomycetes</taxon>
        <taxon>Mycobacteriales</taxon>
        <taxon>Nocardiaceae</taxon>
        <taxon>Rhodococcus</taxon>
    </lineage>
</organism>
<dbReference type="EMBL" id="JAWLKB010000009">
    <property type="protein sequence ID" value="MDV6268977.1"/>
    <property type="molecule type" value="Genomic_DNA"/>
</dbReference>
<keyword evidence="2 3" id="KW-0732">Signal</keyword>
<dbReference type="SUPFAM" id="SSF53822">
    <property type="entry name" value="Periplasmic binding protein-like I"/>
    <property type="match status" value="1"/>
</dbReference>
<gene>
    <name evidence="5" type="ORF">R3Q16_20380</name>
</gene>
<dbReference type="PANTHER" id="PTHR47235:SF1">
    <property type="entry name" value="BLR6548 PROTEIN"/>
    <property type="match status" value="1"/>
</dbReference>
<dbReference type="PANTHER" id="PTHR47235">
    <property type="entry name" value="BLR6548 PROTEIN"/>
    <property type="match status" value="1"/>
</dbReference>
<accession>A0ABU4BXK2</accession>
<dbReference type="Proteomes" id="UP001185927">
    <property type="component" value="Unassembled WGS sequence"/>
</dbReference>
<reference evidence="5 6" key="1">
    <citation type="submission" date="2023-10" db="EMBL/GenBank/DDBJ databases">
        <title>Development of a sustainable strategy for remediation of hydrocarbon-contaminated territories based on the waste exchange concept.</title>
        <authorList>
            <person name="Krivoruchko A."/>
        </authorList>
    </citation>
    <scope>NUCLEOTIDE SEQUENCE [LARGE SCALE GENOMIC DNA]</scope>
    <source>
        <strain evidence="5 6">IEGM 1203</strain>
    </source>
</reference>
<dbReference type="RefSeq" id="WP_317543361.1">
    <property type="nucleotide sequence ID" value="NZ_JAWLKB010000009.1"/>
</dbReference>
<feature type="chain" id="PRO_5045175269" evidence="3">
    <location>
        <begin position="32"/>
        <end position="425"/>
    </location>
</feature>
<protein>
    <submittedName>
        <fullName evidence="5">ABC transporter substrate-binding protein</fullName>
    </submittedName>
</protein>
<keyword evidence="6" id="KW-1185">Reference proteome</keyword>
<dbReference type="InterPro" id="IPR028082">
    <property type="entry name" value="Peripla_BP_I"/>
</dbReference>
<feature type="signal peptide" evidence="3">
    <location>
        <begin position="1"/>
        <end position="31"/>
    </location>
</feature>
<evidence type="ECO:0000313" key="6">
    <source>
        <dbReference type="Proteomes" id="UP001185927"/>
    </source>
</evidence>
<dbReference type="Gene3D" id="3.40.50.2300">
    <property type="match status" value="2"/>
</dbReference>
<sequence>MSFSSTSVHWKYAALPVGLVAALALSSCGGAQDSAGAQTASGVNVDDCTNPESVNEKITGEFTLGYSAPLSGPVAGPVKLASDGYMARIDAANAAGGIDGVKINVVYKDDGFQPDKAKANVTEFVESLKVDGLSTFGAGTLGAMAADQNAACVPMLYPSSSAPEFSVIADYPWTVQFLPSATSEASFAVNLIKKTFPDGVKLGVAENQTASGMNYSEAFKAAAKEAGLDIEVVTPDTDPNAAATVLKAAGVNAVYHAGIVGSCGVLDTAMGRIGYKPELVLKPSNCVAASEYIAAGAAADGVKVPAYLKLVGSPDFADDAGVKMYLDQVKGISDPSNAVTASGWTGADLLVNTLQQAAASPEGLTRLSIIEAARDQNYASPLLIDGVMWESTPEKMTGFNGFSALTWSAAEQRFVSDGTVLGIGS</sequence>